<accession>A0ABT4B3F9</accession>
<dbReference type="RefSeq" id="WP_267565403.1">
    <property type="nucleotide sequence ID" value="NZ_JAPNTZ010000008.1"/>
</dbReference>
<dbReference type="SUPFAM" id="SSF53335">
    <property type="entry name" value="S-adenosyl-L-methionine-dependent methyltransferases"/>
    <property type="match status" value="1"/>
</dbReference>
<keyword evidence="1" id="KW-0175">Coiled coil</keyword>
<protein>
    <submittedName>
        <fullName evidence="2">Uncharacterized protein</fullName>
    </submittedName>
</protein>
<organism evidence="2 3">
    <name type="scientific">Paractinoplanes pyxinae</name>
    <dbReference type="NCBI Taxonomy" id="2997416"/>
    <lineage>
        <taxon>Bacteria</taxon>
        <taxon>Bacillati</taxon>
        <taxon>Actinomycetota</taxon>
        <taxon>Actinomycetes</taxon>
        <taxon>Micromonosporales</taxon>
        <taxon>Micromonosporaceae</taxon>
        <taxon>Paractinoplanes</taxon>
    </lineage>
</organism>
<name>A0ABT4B3F9_9ACTN</name>
<dbReference type="InterPro" id="IPR029063">
    <property type="entry name" value="SAM-dependent_MTases_sf"/>
</dbReference>
<evidence type="ECO:0000313" key="2">
    <source>
        <dbReference type="EMBL" id="MCY1141034.1"/>
    </source>
</evidence>
<evidence type="ECO:0000256" key="1">
    <source>
        <dbReference type="SAM" id="Coils"/>
    </source>
</evidence>
<dbReference type="Gene3D" id="3.40.50.150">
    <property type="entry name" value="Vaccinia Virus protein VP39"/>
    <property type="match status" value="1"/>
</dbReference>
<gene>
    <name evidence="2" type="ORF">OWR29_23805</name>
</gene>
<comment type="caution">
    <text evidence="2">The sequence shown here is derived from an EMBL/GenBank/DDBJ whole genome shotgun (WGS) entry which is preliminary data.</text>
</comment>
<dbReference type="EMBL" id="JAPNTZ010000008">
    <property type="protein sequence ID" value="MCY1141034.1"/>
    <property type="molecule type" value="Genomic_DNA"/>
</dbReference>
<reference evidence="2" key="1">
    <citation type="submission" date="2022-11" db="EMBL/GenBank/DDBJ databases">
        <authorList>
            <person name="Somphong A."/>
            <person name="Phongsopitanun W."/>
        </authorList>
    </citation>
    <scope>NUCLEOTIDE SEQUENCE</scope>
    <source>
        <strain evidence="2">Pm04-4</strain>
    </source>
</reference>
<evidence type="ECO:0000313" key="3">
    <source>
        <dbReference type="Proteomes" id="UP001151002"/>
    </source>
</evidence>
<proteinExistence type="predicted"/>
<dbReference type="Proteomes" id="UP001151002">
    <property type="component" value="Unassembled WGS sequence"/>
</dbReference>
<feature type="coiled-coil region" evidence="1">
    <location>
        <begin position="403"/>
        <end position="430"/>
    </location>
</feature>
<sequence>MTTLIGGEMLLWSDLDGSHGRPPDSGATLRSLLSQASGRTLVAGPHDPELIGRLAQPTVLVRGDADAALLSSSGVAVLCGSLEKLAASPEYDTVIALDGLDRLLSAEAEPHSWSETLDLLLAVLKPGGRLLLGVQNLFGVDRLVALPAAPTDAEWEVPDDHDPARPAGHAGLLAHLTVRGLQVERDYAAYPSLSSPTVLLSREILASPDLSGTLEAAVVTAVQPSTNVLTDPARLATAAVRNGLAAELAPAWFVIARRAAGALPSVRGEAADAVINGAEFRLPDVALPRGRTLQDHLLAAAQRRDLPTMRDLLSTWQSAPAAGVPAGQIVVTADGDLTALAPAGEPLSALRAFAREAIAGGYAHLWPIPADEAELTAVLAGMTGRELEPSDVPPADEPPAHAVADLLADRDRLTRELSEAKAKHEWYEQMLFRREAELKRVRQMNALLSATIPGKAATSLVGGLRAGKRAMRSVVRRTRGN</sequence>
<keyword evidence="3" id="KW-1185">Reference proteome</keyword>